<dbReference type="Proteomes" id="UP000094828">
    <property type="component" value="Unassembled WGS sequence"/>
</dbReference>
<evidence type="ECO:0000313" key="1">
    <source>
        <dbReference type="EMBL" id="ODA27933.1"/>
    </source>
</evidence>
<sequence>MIRIKTRPSDSAARIFQYVTTIEDSKWINPDLIPVEIPPGKMRLLVVRAVIPGIRQPHAAEFDWRFADLYALIST</sequence>
<protein>
    <submittedName>
        <fullName evidence="1">Uncharacterized protein</fullName>
    </submittedName>
</protein>
<organism evidence="1 2">
    <name type="scientific">Planctopirus hydrillae</name>
    <dbReference type="NCBI Taxonomy" id="1841610"/>
    <lineage>
        <taxon>Bacteria</taxon>
        <taxon>Pseudomonadati</taxon>
        <taxon>Planctomycetota</taxon>
        <taxon>Planctomycetia</taxon>
        <taxon>Planctomycetales</taxon>
        <taxon>Planctomycetaceae</taxon>
        <taxon>Planctopirus</taxon>
    </lineage>
</organism>
<gene>
    <name evidence="1" type="ORF">A6X21_13720</name>
</gene>
<comment type="caution">
    <text evidence="1">The sequence shown here is derived from an EMBL/GenBank/DDBJ whole genome shotgun (WGS) entry which is preliminary data.</text>
</comment>
<keyword evidence="2" id="KW-1185">Reference proteome</keyword>
<proteinExistence type="predicted"/>
<dbReference type="AlphaFoldDB" id="A0A1C3E3Y8"/>
<accession>A0A1C3E3Y8</accession>
<name>A0A1C3E3Y8_9PLAN</name>
<evidence type="ECO:0000313" key="2">
    <source>
        <dbReference type="Proteomes" id="UP000094828"/>
    </source>
</evidence>
<dbReference type="STRING" id="1841610.A6X21_13720"/>
<reference evidence="1 2" key="1">
    <citation type="submission" date="2016-05" db="EMBL/GenBank/DDBJ databases">
        <title>Genomic and physiological characterization of Planctopirus sp. isolated from fresh water lake.</title>
        <authorList>
            <person name="Subhash Y."/>
            <person name="Ramana C."/>
        </authorList>
    </citation>
    <scope>NUCLEOTIDE SEQUENCE [LARGE SCALE GENOMIC DNA]</scope>
    <source>
        <strain evidence="1 2">JC280</strain>
    </source>
</reference>
<dbReference type="EMBL" id="LYDR01000158">
    <property type="protein sequence ID" value="ODA27933.1"/>
    <property type="molecule type" value="Genomic_DNA"/>
</dbReference>